<evidence type="ECO:0000256" key="3">
    <source>
        <dbReference type="ARBA" id="ARBA00022559"/>
    </source>
</evidence>
<evidence type="ECO:0000256" key="1">
    <source>
        <dbReference type="ARBA" id="ARBA00004613"/>
    </source>
</evidence>
<dbReference type="InterPro" id="IPR010255">
    <property type="entry name" value="Haem_peroxidase_sf"/>
</dbReference>
<dbReference type="GO" id="GO:0006979">
    <property type="term" value="P:response to oxidative stress"/>
    <property type="evidence" value="ECO:0007669"/>
    <property type="project" value="InterPro"/>
</dbReference>
<sequence>MTRVTLYSILGTIAILVSQMQATEITEDLQLSLDFAQTVLDKSKRMEETIVSYGSVLPRHTAEFKAFFDDRPTKEALQRGKQAYLVLKASTDISTRSPSCSGVDAIACGKYVAGLSLEGTSSGSSCSSQHNNVRCKIDRKYRTHNGACNNVQYLSWGKTYTAYERVLFPKYVDGISSLAPASYLTKKKTLPSARTVSFTLTEADGTEEPEATLAVVQWAQFVANDLSSTVVRKMVHVDKPIRCCDAKGRYLAPRESHYFCAPIQLTVTDPVYGGENRKCMNYVRSLPALDVDCKFGPVNQMNQVSHFLDASTIYGTSSKRAKSLRTLVGGKLRVAVKDGHEYLPSSADEDASECEGTCYAAGDRRANDQPQLTALHTVWVREHNRLAEGLAKAYPELLDEELYQEARRRVIAEIQHITYHEFLPALLGQSTAEKIKAAHYDTEVSPAVNNEAATAALRSLNSLLQQNIRVVNEKREAQETLRLAENFFKPRVVESKDVLDGLLRGLATQMSQKMDLGIVADLTSKYYAPNASSLGLDVFSLDVQRGRDHGLSGYIEYRKHCGLSTVSSFNDTIGLFGEAVVQKLQKLYNNVADVDLLVGALAETRAADGLLGKTFSCLLSEQFLKTRQGDRYFYDNPSQPYPFTAAQLREIRKVTLAKVFCDNGNDIRRVQPNVFAKPGAGNEITACEQLPTANLVA</sequence>
<dbReference type="CDD" id="cd09823">
    <property type="entry name" value="peroxinectin_like"/>
    <property type="match status" value="1"/>
</dbReference>
<keyword evidence="4" id="KW-0349">Heme</keyword>
<accession>A0A1W6EVW7</accession>
<dbReference type="GO" id="GO:0004601">
    <property type="term" value="F:peroxidase activity"/>
    <property type="evidence" value="ECO:0007669"/>
    <property type="project" value="UniProtKB-KW"/>
</dbReference>
<dbReference type="GO" id="GO:0020037">
    <property type="term" value="F:heme binding"/>
    <property type="evidence" value="ECO:0007669"/>
    <property type="project" value="InterPro"/>
</dbReference>
<organism evidence="9">
    <name type="scientific">Ampulex compressa</name>
    <name type="common">Emerald cockroach wasp</name>
    <dbReference type="NCBI Taxonomy" id="860918"/>
    <lineage>
        <taxon>Eukaryota</taxon>
        <taxon>Metazoa</taxon>
        <taxon>Ecdysozoa</taxon>
        <taxon>Arthropoda</taxon>
        <taxon>Hexapoda</taxon>
        <taxon>Insecta</taxon>
        <taxon>Pterygota</taxon>
        <taxon>Neoptera</taxon>
        <taxon>Endopterygota</taxon>
        <taxon>Hymenoptera</taxon>
        <taxon>Apocrita</taxon>
        <taxon>Aculeata</taxon>
        <taxon>Apoidea</taxon>
        <taxon>Ampulicidae</taxon>
        <taxon>Ampulicini</taxon>
        <taxon>Ampulex</taxon>
    </lineage>
</organism>
<feature type="chain" id="PRO_5011986566" evidence="8">
    <location>
        <begin position="23"/>
        <end position="697"/>
    </location>
</feature>
<evidence type="ECO:0000256" key="5">
    <source>
        <dbReference type="ARBA" id="ARBA00022729"/>
    </source>
</evidence>
<proteinExistence type="evidence at transcript level"/>
<dbReference type="InterPro" id="IPR019791">
    <property type="entry name" value="Haem_peroxidase_animal"/>
</dbReference>
<dbReference type="AlphaFoldDB" id="A0A1W6EVW7"/>
<dbReference type="FunFam" id="1.10.640.10:FF:000003">
    <property type="entry name" value="chorion peroxidase"/>
    <property type="match status" value="1"/>
</dbReference>
<evidence type="ECO:0000256" key="6">
    <source>
        <dbReference type="ARBA" id="ARBA00023002"/>
    </source>
</evidence>
<evidence type="ECO:0000313" key="9">
    <source>
        <dbReference type="EMBL" id="ARK19845.1"/>
    </source>
</evidence>
<dbReference type="PANTHER" id="PTHR11475:SF125">
    <property type="entry name" value="GH11385P"/>
    <property type="match status" value="1"/>
</dbReference>
<keyword evidence="7" id="KW-0408">Iron</keyword>
<dbReference type="Pfam" id="PF03098">
    <property type="entry name" value="An_peroxidase"/>
    <property type="match status" value="1"/>
</dbReference>
<dbReference type="PRINTS" id="PR00457">
    <property type="entry name" value="ANPEROXIDASE"/>
</dbReference>
<name>A0A1W6EVW7_AMPCP</name>
<feature type="signal peptide" evidence="8">
    <location>
        <begin position="1"/>
        <end position="22"/>
    </location>
</feature>
<keyword evidence="3 9" id="KW-0575">Peroxidase</keyword>
<comment type="subcellular location">
    <subcellularLocation>
        <location evidence="1">Secreted</location>
    </subcellularLocation>
</comment>
<evidence type="ECO:0000256" key="8">
    <source>
        <dbReference type="SAM" id="SignalP"/>
    </source>
</evidence>
<evidence type="ECO:0000256" key="4">
    <source>
        <dbReference type="ARBA" id="ARBA00022617"/>
    </source>
</evidence>
<keyword evidence="2" id="KW-0964">Secreted</keyword>
<dbReference type="Gene3D" id="1.10.640.10">
    <property type="entry name" value="Haem peroxidase domain superfamily, animal type"/>
    <property type="match status" value="1"/>
</dbReference>
<dbReference type="InterPro" id="IPR037120">
    <property type="entry name" value="Haem_peroxidase_sf_animal"/>
</dbReference>
<dbReference type="PANTHER" id="PTHR11475">
    <property type="entry name" value="OXIDASE/PEROXIDASE"/>
    <property type="match status" value="1"/>
</dbReference>
<dbReference type="GO" id="GO:0022412">
    <property type="term" value="P:cellular process involved in reproduction in multicellular organism"/>
    <property type="evidence" value="ECO:0007669"/>
    <property type="project" value="UniProtKB-ARBA"/>
</dbReference>
<keyword evidence="5 8" id="KW-0732">Signal</keyword>
<keyword evidence="4" id="KW-0479">Metal-binding</keyword>
<dbReference type="GO" id="GO:0005576">
    <property type="term" value="C:extracellular region"/>
    <property type="evidence" value="ECO:0007669"/>
    <property type="project" value="UniProtKB-SubCell"/>
</dbReference>
<reference evidence="9" key="1">
    <citation type="submission" date="2017-02" db="EMBL/GenBank/DDBJ databases">
        <title>Parasitoid Jewel Wasp Mounts Multi-Pronged Neurochemical Attack to Hijack a Host Brain.</title>
        <authorList>
            <person name="Arvidson R.S."/>
            <person name="Kaiser M."/>
            <person name="Libersat F."/>
            <person name="Adams M.E."/>
        </authorList>
    </citation>
    <scope>NUCLEOTIDE SEQUENCE</scope>
    <source>
        <strain evidence="9">63</strain>
    </source>
</reference>
<dbReference type="EMBL" id="KY563436">
    <property type="protein sequence ID" value="ARK19845.1"/>
    <property type="molecule type" value="mRNA"/>
</dbReference>
<dbReference type="PROSITE" id="PS50292">
    <property type="entry name" value="PEROXIDASE_3"/>
    <property type="match status" value="1"/>
</dbReference>
<evidence type="ECO:0000256" key="2">
    <source>
        <dbReference type="ARBA" id="ARBA00022525"/>
    </source>
</evidence>
<evidence type="ECO:0000256" key="7">
    <source>
        <dbReference type="ARBA" id="ARBA00023004"/>
    </source>
</evidence>
<keyword evidence="6" id="KW-0560">Oxidoreductase</keyword>
<protein>
    <submittedName>
        <fullName evidence="9">Peroxidase-like protein</fullName>
    </submittedName>
</protein>
<dbReference type="SUPFAM" id="SSF48113">
    <property type="entry name" value="Heme-dependent peroxidases"/>
    <property type="match status" value="1"/>
</dbReference>